<keyword evidence="2" id="KW-1185">Reference proteome</keyword>
<dbReference type="Gene3D" id="3.40.50.1580">
    <property type="entry name" value="Nucleoside phosphorylase domain"/>
    <property type="match status" value="1"/>
</dbReference>
<name>A0AAJ0CDE7_9HYPO</name>
<dbReference type="AlphaFoldDB" id="A0AAJ0CDE7"/>
<comment type="caution">
    <text evidence="1">The sequence shown here is derived from an EMBL/GenBank/DDBJ whole genome shotgun (WGS) entry which is preliminary data.</text>
</comment>
<accession>A0AAJ0CDE7</accession>
<dbReference type="InterPro" id="IPR011990">
    <property type="entry name" value="TPR-like_helical_dom_sf"/>
</dbReference>
<sequence length="875" mass="97907">MADYLDTEIYRVAWIAPLEVEARAATLMLDKRHFGRIPQDSSDDYVYRAGEMCGHNVVIAAFPPGQHYGVASAADLAGRVKTRFPNIRFGLLVGVAAGIPSPSRDIRLGDVLVATAEREIPALTPYGLGREGKDKFQLLVSGRAMPMTASIVRSAIGIIKGECSQAGKLFLPYYEKIKDEECANGTFHYPGQDLDHLHGLDSSGNSYLIERTPRPDDQRTKVWYGNIGSGDTLMKDATKRDELAGAYDLIGLEMEAAGAMNVLPVGVIRGVCDYADEHKNEERALVVVVVAVLSIYLSSRDAGHWLLVVDNADELVMVTGESSDSPGLPDFLPRSEWGRTLVTTRSFDAAFNIVGHNIIELTGMTLEDATVFMEKAVSHPRLLKEKSDISSLLDKLTYLPLTIGQAVAYMTTNNVSVSQYLRLCDKTSTGLIGLLKQLHDESYHSKSQGAVATTWIISFDAICKASHGAAKLLSFLQWIGPKDIPLRILPTLEAEGGLIAAINVLCSYRFMSWREDGQTVDMHHLVHLALKTWLAEKPDQFMTQDNAIKHIAESIPTNTRENRPVWHQFMDHVLPIVLGPALVECSNGADLGYMVACRLQQFEMSAEAIEVLQKLIGIYHDRASDGSDQKLLEAQHTLVAKYVDHSYLEQGKAFIQQMMTTQNAIMSPEHPEQHKLRFWLARIDVEYGRVTAAIPELEHVVRTQDQISPNLRYHGELGRAYVKDGQTKKAIKLLEDAVNPPKALPEDHYDQIMFEYALAEAYGRINEVERSMALIEQVVSMQKTLPETHPARVAPEGMAWNILDEFKMKVRENERKIARLNLQHIPASKLDEYVQQRIAELDQEYASGLDQREAWSRKLSKYFHRLFEFGGRDRK</sequence>
<dbReference type="EMBL" id="JASWJB010000387">
    <property type="protein sequence ID" value="KAK2590875.1"/>
    <property type="molecule type" value="Genomic_DNA"/>
</dbReference>
<dbReference type="GO" id="GO:0009116">
    <property type="term" value="P:nucleoside metabolic process"/>
    <property type="evidence" value="ECO:0007669"/>
    <property type="project" value="InterPro"/>
</dbReference>
<dbReference type="InterPro" id="IPR035994">
    <property type="entry name" value="Nucleoside_phosphorylase_sf"/>
</dbReference>
<dbReference type="PANTHER" id="PTHR46082:SF11">
    <property type="entry name" value="AAA+ ATPASE DOMAIN-CONTAINING PROTEIN-RELATED"/>
    <property type="match status" value="1"/>
</dbReference>
<dbReference type="SUPFAM" id="SSF48452">
    <property type="entry name" value="TPR-like"/>
    <property type="match status" value="1"/>
</dbReference>
<proteinExistence type="predicted"/>
<dbReference type="PANTHER" id="PTHR46082">
    <property type="entry name" value="ATP/GTP-BINDING PROTEIN-RELATED"/>
    <property type="match status" value="1"/>
</dbReference>
<dbReference type="InterPro" id="IPR053137">
    <property type="entry name" value="NLR-like"/>
</dbReference>
<dbReference type="Gene3D" id="1.25.40.10">
    <property type="entry name" value="Tetratricopeptide repeat domain"/>
    <property type="match status" value="1"/>
</dbReference>
<reference evidence="1" key="1">
    <citation type="submission" date="2023-06" db="EMBL/GenBank/DDBJ databases">
        <title>Conoideocrella luteorostrata (Hypocreales: Clavicipitaceae), a potential biocontrol fungus for elongate hemlock scale in United States Christmas tree production areas.</title>
        <authorList>
            <person name="Barrett H."/>
            <person name="Lovett B."/>
            <person name="Macias A.M."/>
            <person name="Stajich J.E."/>
            <person name="Kasson M.T."/>
        </authorList>
    </citation>
    <scope>NUCLEOTIDE SEQUENCE</scope>
    <source>
        <strain evidence="1">ARSEF 14590</strain>
    </source>
</reference>
<evidence type="ECO:0008006" key="3">
    <source>
        <dbReference type="Google" id="ProtNLM"/>
    </source>
</evidence>
<protein>
    <recommendedName>
        <fullName evidence="3">Nucleoside phosphorylase domain-containing protein</fullName>
    </recommendedName>
</protein>
<organism evidence="1 2">
    <name type="scientific">Conoideocrella luteorostrata</name>
    <dbReference type="NCBI Taxonomy" id="1105319"/>
    <lineage>
        <taxon>Eukaryota</taxon>
        <taxon>Fungi</taxon>
        <taxon>Dikarya</taxon>
        <taxon>Ascomycota</taxon>
        <taxon>Pezizomycotina</taxon>
        <taxon>Sordariomycetes</taxon>
        <taxon>Hypocreomycetidae</taxon>
        <taxon>Hypocreales</taxon>
        <taxon>Clavicipitaceae</taxon>
        <taxon>Conoideocrella</taxon>
    </lineage>
</organism>
<evidence type="ECO:0000313" key="1">
    <source>
        <dbReference type="EMBL" id="KAK2590875.1"/>
    </source>
</evidence>
<gene>
    <name evidence="1" type="ORF">QQS21_011429</name>
</gene>
<dbReference type="GO" id="GO:0003824">
    <property type="term" value="F:catalytic activity"/>
    <property type="evidence" value="ECO:0007669"/>
    <property type="project" value="InterPro"/>
</dbReference>
<dbReference type="SUPFAM" id="SSF53167">
    <property type="entry name" value="Purine and uridine phosphorylases"/>
    <property type="match status" value="1"/>
</dbReference>
<dbReference type="Proteomes" id="UP001251528">
    <property type="component" value="Unassembled WGS sequence"/>
</dbReference>
<evidence type="ECO:0000313" key="2">
    <source>
        <dbReference type="Proteomes" id="UP001251528"/>
    </source>
</evidence>